<keyword evidence="2" id="KW-1185">Reference proteome</keyword>
<name>A0A443RSE5_9ACAR</name>
<dbReference type="VEuPathDB" id="VectorBase:LDEU013941"/>
<reference evidence="1 2" key="1">
    <citation type="journal article" date="2018" name="Gigascience">
        <title>Genomes of trombidid mites reveal novel predicted allergens and laterally-transferred genes associated with secondary metabolism.</title>
        <authorList>
            <person name="Dong X."/>
            <person name="Chaisiri K."/>
            <person name="Xia D."/>
            <person name="Armstrong S.D."/>
            <person name="Fang Y."/>
            <person name="Donnelly M.J."/>
            <person name="Kadowaki T."/>
            <person name="McGarry J.W."/>
            <person name="Darby A.C."/>
            <person name="Makepeace B.L."/>
        </authorList>
    </citation>
    <scope>NUCLEOTIDE SEQUENCE [LARGE SCALE GENOMIC DNA]</scope>
    <source>
        <strain evidence="1">UoL-UT</strain>
    </source>
</reference>
<comment type="caution">
    <text evidence="1">The sequence shown here is derived from an EMBL/GenBank/DDBJ whole genome shotgun (WGS) entry which is preliminary data.</text>
</comment>
<accession>A0A443RSE5</accession>
<proteinExistence type="predicted"/>
<dbReference type="AlphaFoldDB" id="A0A443RSE5"/>
<dbReference type="EMBL" id="NCKV01046187">
    <property type="protein sequence ID" value="RWS18099.1"/>
    <property type="molecule type" value="Genomic_DNA"/>
</dbReference>
<sequence length="139" mass="16637">MNHKNSLQFENKLYASVNHKIDEMQLKHNWCFAEVQFLKKAVDVLRECRQTLMYTYVFADCVIKTNQTEIFEGNQRDLEQATEMLSEYLESELTDDYVTNIKQKVQDKYKYCEGRRIALVKHVQEGYENDFWNFAVETV</sequence>
<gene>
    <name evidence="1" type="ORF">B4U80_00829</name>
</gene>
<dbReference type="OrthoDB" id="10009520at2759"/>
<dbReference type="Proteomes" id="UP000288716">
    <property type="component" value="Unassembled WGS sequence"/>
</dbReference>
<organism evidence="1 2">
    <name type="scientific">Leptotrombidium deliense</name>
    <dbReference type="NCBI Taxonomy" id="299467"/>
    <lineage>
        <taxon>Eukaryota</taxon>
        <taxon>Metazoa</taxon>
        <taxon>Ecdysozoa</taxon>
        <taxon>Arthropoda</taxon>
        <taxon>Chelicerata</taxon>
        <taxon>Arachnida</taxon>
        <taxon>Acari</taxon>
        <taxon>Acariformes</taxon>
        <taxon>Trombidiformes</taxon>
        <taxon>Prostigmata</taxon>
        <taxon>Anystina</taxon>
        <taxon>Parasitengona</taxon>
        <taxon>Trombiculoidea</taxon>
        <taxon>Trombiculidae</taxon>
        <taxon>Leptotrombidium</taxon>
    </lineage>
</organism>
<dbReference type="STRING" id="299467.A0A443RSE5"/>
<protein>
    <submittedName>
        <fullName evidence="1">E3 ubiquitin-protein ligase arih1-like protein</fullName>
    </submittedName>
</protein>
<dbReference type="Gene3D" id="1.20.120.1750">
    <property type="match status" value="1"/>
</dbReference>
<evidence type="ECO:0000313" key="1">
    <source>
        <dbReference type="EMBL" id="RWS18099.1"/>
    </source>
</evidence>
<evidence type="ECO:0000313" key="2">
    <source>
        <dbReference type="Proteomes" id="UP000288716"/>
    </source>
</evidence>